<evidence type="ECO:0008006" key="4">
    <source>
        <dbReference type="Google" id="ProtNLM"/>
    </source>
</evidence>
<gene>
    <name evidence="2" type="ordered locus">RSPO_m00797</name>
</gene>
<reference evidence="2 3" key="1">
    <citation type="journal article" date="2011" name="J. Bacteriol.">
        <title>Complete genome sequence of the plant pathogen Ralstonia solanacearum strain Po82.</title>
        <authorList>
            <person name="Xu J."/>
            <person name="Zheng H.J."/>
            <person name="Liu L."/>
            <person name="Pan Z.C."/>
            <person name="Prior P."/>
            <person name="Tang B."/>
            <person name="Xu J.S."/>
            <person name="Zhang H."/>
            <person name="Tian Q."/>
            <person name="Zhang L.Q."/>
            <person name="Feng J."/>
        </authorList>
    </citation>
    <scope>NUCLEOTIDE SEQUENCE [LARGE SCALE GENOMIC DNA]</scope>
    <source>
        <strain evidence="2 3">Po82</strain>
        <plasmid evidence="2">megaplasmid</plasmid>
    </source>
</reference>
<dbReference type="AlphaFoldDB" id="F6G8Z5"/>
<name>F6G8Z5_RALS8</name>
<feature type="transmembrane region" description="Helical" evidence="1">
    <location>
        <begin position="48"/>
        <end position="68"/>
    </location>
</feature>
<sequence length="106" mass="11458">MSFTSNSSCVASIESQCCRLALADTHQRASQAAEQPRTSKNMHPKTRALSAALGAIGFLLSCPGFALAQMTPSRSAAAVNAEQEQRLRQQQAREREQVLQALTIRA</sequence>
<protein>
    <recommendedName>
        <fullName evidence="4">ShlB/FhaC/HecB family hemolysin secretion/activation protein</fullName>
    </recommendedName>
</protein>
<dbReference type="EMBL" id="CP002820">
    <property type="protein sequence ID" value="AEG71435.1"/>
    <property type="molecule type" value="Genomic_DNA"/>
</dbReference>
<dbReference type="Proteomes" id="UP000007953">
    <property type="component" value="Plasmid megaplasmid"/>
</dbReference>
<evidence type="ECO:0000313" key="3">
    <source>
        <dbReference type="Proteomes" id="UP000007953"/>
    </source>
</evidence>
<accession>F6G8Z5</accession>
<keyword evidence="1" id="KW-1133">Transmembrane helix</keyword>
<geneLocation type="plasmid" evidence="3"/>
<dbReference type="KEGG" id="rsn:RSPO_m00797"/>
<keyword evidence="2" id="KW-0614">Plasmid</keyword>
<dbReference type="PATRIC" id="fig|1031711.3.peg.4013"/>
<keyword evidence="1" id="KW-0472">Membrane</keyword>
<keyword evidence="1" id="KW-0812">Transmembrane</keyword>
<organism evidence="2 3">
    <name type="scientific">Ralstonia solanacearum (strain Po82)</name>
    <dbReference type="NCBI Taxonomy" id="1031711"/>
    <lineage>
        <taxon>Bacteria</taxon>
        <taxon>Pseudomonadati</taxon>
        <taxon>Pseudomonadota</taxon>
        <taxon>Betaproteobacteria</taxon>
        <taxon>Burkholderiales</taxon>
        <taxon>Burkholderiaceae</taxon>
        <taxon>Ralstonia</taxon>
        <taxon>Ralstonia solanacearum species complex</taxon>
    </lineage>
</organism>
<evidence type="ECO:0000256" key="1">
    <source>
        <dbReference type="SAM" id="Phobius"/>
    </source>
</evidence>
<proteinExistence type="predicted"/>
<dbReference type="HOGENOM" id="CLU_2221011_0_0_4"/>
<evidence type="ECO:0000313" key="2">
    <source>
        <dbReference type="EMBL" id="AEG71435.1"/>
    </source>
</evidence>